<comment type="subcellular location">
    <subcellularLocation>
        <location evidence="1">Cell membrane</location>
        <topology evidence="1">Multi-pass membrane protein</topology>
    </subcellularLocation>
</comment>
<evidence type="ECO:0000256" key="7">
    <source>
        <dbReference type="SAM" id="Phobius"/>
    </source>
</evidence>
<reference evidence="8 9" key="1">
    <citation type="submission" date="2024-04" db="EMBL/GenBank/DDBJ databases">
        <title>Human intestinal bacterial collection.</title>
        <authorList>
            <person name="Pauvert C."/>
            <person name="Hitch T.C.A."/>
            <person name="Clavel T."/>
        </authorList>
    </citation>
    <scope>NUCLEOTIDE SEQUENCE [LARGE SCALE GENOMIC DNA]</scope>
    <source>
        <strain evidence="8 9">CLA-AA-H145</strain>
    </source>
</reference>
<dbReference type="CDD" id="cd06853">
    <property type="entry name" value="GT_WecA_like"/>
    <property type="match status" value="1"/>
</dbReference>
<evidence type="ECO:0000313" key="9">
    <source>
        <dbReference type="Proteomes" id="UP001487296"/>
    </source>
</evidence>
<dbReference type="EMBL" id="JBBNFP010000003">
    <property type="protein sequence ID" value="MEQ2485680.1"/>
    <property type="molecule type" value="Genomic_DNA"/>
</dbReference>
<feature type="transmembrane region" description="Helical" evidence="7">
    <location>
        <begin position="257"/>
        <end position="290"/>
    </location>
</feature>
<dbReference type="GO" id="GO:0016740">
    <property type="term" value="F:transferase activity"/>
    <property type="evidence" value="ECO:0007669"/>
    <property type="project" value="UniProtKB-KW"/>
</dbReference>
<evidence type="ECO:0000256" key="6">
    <source>
        <dbReference type="ARBA" id="ARBA00023136"/>
    </source>
</evidence>
<keyword evidence="3 8" id="KW-0808">Transferase</keyword>
<feature type="transmembrane region" description="Helical" evidence="7">
    <location>
        <begin position="41"/>
        <end position="58"/>
    </location>
</feature>
<name>A0ABV1FMS2_9BACT</name>
<feature type="transmembrane region" description="Helical" evidence="7">
    <location>
        <begin position="215"/>
        <end position="237"/>
    </location>
</feature>
<accession>A0ABV1FMS2</accession>
<keyword evidence="9" id="KW-1185">Reference proteome</keyword>
<dbReference type="PROSITE" id="PS01348">
    <property type="entry name" value="MRAY_2"/>
    <property type="match status" value="1"/>
</dbReference>
<keyword evidence="2" id="KW-1003">Cell membrane</keyword>
<evidence type="ECO:0000256" key="3">
    <source>
        <dbReference type="ARBA" id="ARBA00022679"/>
    </source>
</evidence>
<organism evidence="8 9">
    <name type="scientific">Hallella faecis</name>
    <dbReference type="NCBI Taxonomy" id="2841596"/>
    <lineage>
        <taxon>Bacteria</taxon>
        <taxon>Pseudomonadati</taxon>
        <taxon>Bacteroidota</taxon>
        <taxon>Bacteroidia</taxon>
        <taxon>Bacteroidales</taxon>
        <taxon>Prevotellaceae</taxon>
        <taxon>Hallella</taxon>
    </lineage>
</organism>
<evidence type="ECO:0000256" key="1">
    <source>
        <dbReference type="ARBA" id="ARBA00004651"/>
    </source>
</evidence>
<feature type="transmembrane region" description="Helical" evidence="7">
    <location>
        <begin position="186"/>
        <end position="203"/>
    </location>
</feature>
<feature type="transmembrane region" description="Helical" evidence="7">
    <location>
        <begin position="103"/>
        <end position="124"/>
    </location>
</feature>
<dbReference type="InterPro" id="IPR018480">
    <property type="entry name" value="PNAcMuramoyl-5peptid_Trfase_CS"/>
</dbReference>
<feature type="transmembrane region" description="Helical" evidence="7">
    <location>
        <begin position="15"/>
        <end position="34"/>
    </location>
</feature>
<dbReference type="InterPro" id="IPR000715">
    <property type="entry name" value="Glycosyl_transferase_4"/>
</dbReference>
<dbReference type="PANTHER" id="PTHR22926">
    <property type="entry name" value="PHOSPHO-N-ACETYLMURAMOYL-PENTAPEPTIDE-TRANSFERASE"/>
    <property type="match status" value="1"/>
</dbReference>
<dbReference type="Proteomes" id="UP001487296">
    <property type="component" value="Unassembled WGS sequence"/>
</dbReference>
<feature type="transmembrane region" description="Helical" evidence="7">
    <location>
        <begin position="154"/>
        <end position="174"/>
    </location>
</feature>
<sequence>MFDVPDSRKLQSRPVPVMGGMAVFFGIVVGAGATSVFFNSYALFTCIITLTVMMYVGMVDDLLGLSPTLRLIIEICLVGFIVYMDKTNINDMHGLFGIGKLPVYLSLPLCAVSCVGIINSINLIDGVDGLSSGICIFACLCFGIVFCSSYDGTMAVMASLAAGALVPFFFHNVFGLKSKMFVGDSGTLMLGMLMSIFCMRMIDNTSLAALNHPRLGVVAFSLSVLSVPVFDTLRVMFGRIFRGISPFHPDRSHLHHLFIELGFSHIGTSVSVISLNAFNVFCWLLCYLFGGDATE</sequence>
<feature type="transmembrane region" description="Helical" evidence="7">
    <location>
        <begin position="64"/>
        <end position="83"/>
    </location>
</feature>
<keyword evidence="4 7" id="KW-0812">Transmembrane</keyword>
<dbReference type="Pfam" id="PF00953">
    <property type="entry name" value="Glycos_transf_4"/>
    <property type="match status" value="1"/>
</dbReference>
<comment type="caution">
    <text evidence="8">The sequence shown here is derived from an EMBL/GenBank/DDBJ whole genome shotgun (WGS) entry which is preliminary data.</text>
</comment>
<feature type="transmembrane region" description="Helical" evidence="7">
    <location>
        <begin position="130"/>
        <end position="147"/>
    </location>
</feature>
<evidence type="ECO:0000256" key="4">
    <source>
        <dbReference type="ARBA" id="ARBA00022692"/>
    </source>
</evidence>
<keyword evidence="5 7" id="KW-1133">Transmembrane helix</keyword>
<gene>
    <name evidence="8" type="ORF">AAAT34_01270</name>
</gene>
<evidence type="ECO:0000313" key="8">
    <source>
        <dbReference type="EMBL" id="MEQ2485680.1"/>
    </source>
</evidence>
<proteinExistence type="predicted"/>
<dbReference type="EC" id="2.7.8.-" evidence="8"/>
<keyword evidence="6 7" id="KW-0472">Membrane</keyword>
<dbReference type="PANTHER" id="PTHR22926:SF3">
    <property type="entry name" value="UNDECAPRENYL-PHOSPHATE ALPHA-N-ACETYLGLUCOSAMINYL 1-PHOSPHATE TRANSFERASE"/>
    <property type="match status" value="1"/>
</dbReference>
<evidence type="ECO:0000256" key="2">
    <source>
        <dbReference type="ARBA" id="ARBA00022475"/>
    </source>
</evidence>
<protein>
    <submittedName>
        <fullName evidence="8">MraY family glycosyltransferase</fullName>
        <ecNumber evidence="8">2.7.8.-</ecNumber>
    </submittedName>
</protein>
<evidence type="ECO:0000256" key="5">
    <source>
        <dbReference type="ARBA" id="ARBA00022989"/>
    </source>
</evidence>